<dbReference type="OrthoDB" id="9770036at2"/>
<sequence length="405" mass="45041">MKFLFDSDTWQEIYGSIRKNKTRTVITIFGAFWGILLLVGLLGAAKGIENGFNSMFGDFATNSVFMSGSKTSKPFKGFQEGRQIDLTTRDVEKIRSEVEGVEFVVPRNVTGSQVVYGLKTANLTVFGDYPLLDKVQKKKLTAGRFINQQDINENKKVCVISTEVYKQLFDKNEEALGSYVKINNIGYMVIGVYKPSRFEGTNNIHIPFSTFKLVYNQGDKFRWMVITGKPEYDIEQVESDVKVLLSSLHKIHPDDNRAFRGFNLGKEIAKVTGFLTGMQFLTWFVGIATLIAGVFAIGNILLITVKERTKEIGIRRALGATPRKIRQQIILESVFLTLLAGSLGIIAGGLILMAIDAADLLTNPTVDIPIVLIAYTVLIVLGTLIGFIPAYMATIIQPIEALREE</sequence>
<dbReference type="RefSeq" id="WP_133536119.1">
    <property type="nucleotide sequence ID" value="NZ_SNYH01000004.1"/>
</dbReference>
<dbReference type="AlphaFoldDB" id="A0A4R6TCS2"/>
<evidence type="ECO:0000259" key="8">
    <source>
        <dbReference type="Pfam" id="PF02687"/>
    </source>
</evidence>
<proteinExistence type="inferred from homology"/>
<evidence type="ECO:0000313" key="10">
    <source>
        <dbReference type="EMBL" id="TDQ25489.1"/>
    </source>
</evidence>
<keyword evidence="5 7" id="KW-0472">Membrane</keyword>
<evidence type="ECO:0000256" key="5">
    <source>
        <dbReference type="ARBA" id="ARBA00023136"/>
    </source>
</evidence>
<evidence type="ECO:0000313" key="11">
    <source>
        <dbReference type="Proteomes" id="UP000295390"/>
    </source>
</evidence>
<evidence type="ECO:0000256" key="7">
    <source>
        <dbReference type="SAM" id="Phobius"/>
    </source>
</evidence>
<dbReference type="Pfam" id="PF12704">
    <property type="entry name" value="MacB_PCD"/>
    <property type="match status" value="1"/>
</dbReference>
<feature type="domain" description="ABC3 transporter permease C-terminal" evidence="8">
    <location>
        <begin position="284"/>
        <end position="398"/>
    </location>
</feature>
<keyword evidence="2" id="KW-1003">Cell membrane</keyword>
<organism evidence="10 11">
    <name type="scientific">Tenacibaculum caenipelagi</name>
    <dbReference type="NCBI Taxonomy" id="1325435"/>
    <lineage>
        <taxon>Bacteria</taxon>
        <taxon>Pseudomonadati</taxon>
        <taxon>Bacteroidota</taxon>
        <taxon>Flavobacteriia</taxon>
        <taxon>Flavobacteriales</taxon>
        <taxon>Flavobacteriaceae</taxon>
        <taxon>Tenacibaculum</taxon>
    </lineage>
</organism>
<dbReference type="EMBL" id="SNYH01000004">
    <property type="protein sequence ID" value="TDQ25489.1"/>
    <property type="molecule type" value="Genomic_DNA"/>
</dbReference>
<evidence type="ECO:0000259" key="9">
    <source>
        <dbReference type="Pfam" id="PF12704"/>
    </source>
</evidence>
<gene>
    <name evidence="10" type="ORF">DFQ07_1911</name>
</gene>
<accession>A0A4R6TCS2</accession>
<evidence type="ECO:0000256" key="3">
    <source>
        <dbReference type="ARBA" id="ARBA00022692"/>
    </source>
</evidence>
<dbReference type="GO" id="GO:0005886">
    <property type="term" value="C:plasma membrane"/>
    <property type="evidence" value="ECO:0007669"/>
    <property type="project" value="UniProtKB-SubCell"/>
</dbReference>
<feature type="transmembrane region" description="Helical" evidence="7">
    <location>
        <begin position="280"/>
        <end position="305"/>
    </location>
</feature>
<feature type="domain" description="MacB-like periplasmic core" evidence="9">
    <location>
        <begin position="24"/>
        <end position="242"/>
    </location>
</feature>
<keyword evidence="3 7" id="KW-0812">Transmembrane</keyword>
<evidence type="ECO:0000256" key="1">
    <source>
        <dbReference type="ARBA" id="ARBA00004651"/>
    </source>
</evidence>
<feature type="transmembrane region" description="Helical" evidence="7">
    <location>
        <begin position="370"/>
        <end position="393"/>
    </location>
</feature>
<dbReference type="InterPro" id="IPR003838">
    <property type="entry name" value="ABC3_permease_C"/>
</dbReference>
<comment type="subcellular location">
    <subcellularLocation>
        <location evidence="1">Cell membrane</location>
        <topology evidence="1">Multi-pass membrane protein</topology>
    </subcellularLocation>
</comment>
<comment type="similarity">
    <text evidence="6">Belongs to the ABC-4 integral membrane protein family.</text>
</comment>
<keyword evidence="11" id="KW-1185">Reference proteome</keyword>
<reference evidence="10 11" key="1">
    <citation type="submission" date="2019-03" db="EMBL/GenBank/DDBJ databases">
        <title>Genomic Encyclopedia of Type Strains, Phase III (KMG-III): the genomes of soil and plant-associated and newly described type strains.</title>
        <authorList>
            <person name="Whitman W."/>
        </authorList>
    </citation>
    <scope>NUCLEOTIDE SEQUENCE [LARGE SCALE GENOMIC DNA]</scope>
    <source>
        <strain evidence="10 11">CECT 8283</strain>
    </source>
</reference>
<feature type="transmembrane region" description="Helical" evidence="7">
    <location>
        <begin position="333"/>
        <end position="355"/>
    </location>
</feature>
<dbReference type="PANTHER" id="PTHR30572">
    <property type="entry name" value="MEMBRANE COMPONENT OF TRANSPORTER-RELATED"/>
    <property type="match status" value="1"/>
</dbReference>
<evidence type="ECO:0000256" key="4">
    <source>
        <dbReference type="ARBA" id="ARBA00022989"/>
    </source>
</evidence>
<dbReference type="GO" id="GO:0022857">
    <property type="term" value="F:transmembrane transporter activity"/>
    <property type="evidence" value="ECO:0007669"/>
    <property type="project" value="TreeGrafter"/>
</dbReference>
<dbReference type="Proteomes" id="UP000295390">
    <property type="component" value="Unassembled WGS sequence"/>
</dbReference>
<protein>
    <submittedName>
        <fullName evidence="10">Putative ABC transport system permease protein</fullName>
    </submittedName>
</protein>
<comment type="caution">
    <text evidence="10">The sequence shown here is derived from an EMBL/GenBank/DDBJ whole genome shotgun (WGS) entry which is preliminary data.</text>
</comment>
<dbReference type="InterPro" id="IPR050250">
    <property type="entry name" value="Macrolide_Exporter_MacB"/>
</dbReference>
<feature type="transmembrane region" description="Helical" evidence="7">
    <location>
        <begin position="25"/>
        <end position="45"/>
    </location>
</feature>
<dbReference type="InterPro" id="IPR025857">
    <property type="entry name" value="MacB_PCD"/>
</dbReference>
<name>A0A4R6TCS2_9FLAO</name>
<keyword evidence="4 7" id="KW-1133">Transmembrane helix</keyword>
<dbReference type="Pfam" id="PF02687">
    <property type="entry name" value="FtsX"/>
    <property type="match status" value="1"/>
</dbReference>
<dbReference type="PANTHER" id="PTHR30572:SF4">
    <property type="entry name" value="ABC TRANSPORTER PERMEASE YTRF"/>
    <property type="match status" value="1"/>
</dbReference>
<evidence type="ECO:0000256" key="6">
    <source>
        <dbReference type="ARBA" id="ARBA00038076"/>
    </source>
</evidence>
<evidence type="ECO:0000256" key="2">
    <source>
        <dbReference type="ARBA" id="ARBA00022475"/>
    </source>
</evidence>